<protein>
    <submittedName>
        <fullName evidence="1">Uncharacterized protein</fullName>
    </submittedName>
</protein>
<proteinExistence type="predicted"/>
<comment type="caution">
    <text evidence="1">The sequence shown here is derived from an EMBL/GenBank/DDBJ whole genome shotgun (WGS) entry which is preliminary data.</text>
</comment>
<keyword evidence="2" id="KW-1185">Reference proteome</keyword>
<name>A0A5N5G256_9ROSA</name>
<sequence length="253" mass="28617">MDSSDLLINEKYMDYLLITFDDSLDLEERITESVHLVGLLIIDVEPSQLIVKDVHRSLWRKMGNIKVSRAKLNVYSIQAEDEKVLEESGSANDIQWWRRWELESPHDDANVDKEVYVCAPRKINGSSRNSSIQAVPHSVAYGCNVTNSVGLALQDGTRSSKESRGMPRKAFTNATDLLVRPFENKDIKKGKVAKPSGLLRIMELENGRSLPYPSQTVDDSQHSHVEVDNLTTDERAVCVNDAISKRKNRDELH</sequence>
<accession>A0A5N5G256</accession>
<dbReference type="EMBL" id="SMOL01000601">
    <property type="protein sequence ID" value="KAB2604604.1"/>
    <property type="molecule type" value="Genomic_DNA"/>
</dbReference>
<organism evidence="1 2">
    <name type="scientific">Pyrus ussuriensis x Pyrus communis</name>
    <dbReference type="NCBI Taxonomy" id="2448454"/>
    <lineage>
        <taxon>Eukaryota</taxon>
        <taxon>Viridiplantae</taxon>
        <taxon>Streptophyta</taxon>
        <taxon>Embryophyta</taxon>
        <taxon>Tracheophyta</taxon>
        <taxon>Spermatophyta</taxon>
        <taxon>Magnoliopsida</taxon>
        <taxon>eudicotyledons</taxon>
        <taxon>Gunneridae</taxon>
        <taxon>Pentapetalae</taxon>
        <taxon>rosids</taxon>
        <taxon>fabids</taxon>
        <taxon>Rosales</taxon>
        <taxon>Rosaceae</taxon>
        <taxon>Amygdaloideae</taxon>
        <taxon>Maleae</taxon>
        <taxon>Pyrus</taxon>
    </lineage>
</organism>
<evidence type="ECO:0000313" key="2">
    <source>
        <dbReference type="Proteomes" id="UP000327157"/>
    </source>
</evidence>
<dbReference type="Proteomes" id="UP000327157">
    <property type="component" value="Unassembled WGS sequence"/>
</dbReference>
<reference evidence="1 2" key="2">
    <citation type="submission" date="2019-11" db="EMBL/GenBank/DDBJ databases">
        <title>A de novo genome assembly of a pear dwarfing rootstock.</title>
        <authorList>
            <person name="Wang F."/>
            <person name="Wang J."/>
            <person name="Li S."/>
            <person name="Zhang Y."/>
            <person name="Fang M."/>
            <person name="Ma L."/>
            <person name="Zhao Y."/>
            <person name="Jiang S."/>
        </authorList>
    </citation>
    <scope>NUCLEOTIDE SEQUENCE [LARGE SCALE GENOMIC DNA]</scope>
    <source>
        <strain evidence="1">S2</strain>
        <tissue evidence="1">Leaf</tissue>
    </source>
</reference>
<reference evidence="1 2" key="1">
    <citation type="submission" date="2019-09" db="EMBL/GenBank/DDBJ databases">
        <authorList>
            <person name="Ou C."/>
        </authorList>
    </citation>
    <scope>NUCLEOTIDE SEQUENCE [LARGE SCALE GENOMIC DNA]</scope>
    <source>
        <strain evidence="1">S2</strain>
        <tissue evidence="1">Leaf</tissue>
    </source>
</reference>
<dbReference type="AlphaFoldDB" id="A0A5N5G256"/>
<evidence type="ECO:0000313" key="1">
    <source>
        <dbReference type="EMBL" id="KAB2604604.1"/>
    </source>
</evidence>
<gene>
    <name evidence="1" type="ORF">D8674_040074</name>
</gene>